<dbReference type="SUPFAM" id="SSF48652">
    <property type="entry name" value="Tetraspanin"/>
    <property type="match status" value="1"/>
</dbReference>
<feature type="region of interest" description="Disordered" evidence="1">
    <location>
        <begin position="104"/>
        <end position="136"/>
    </location>
</feature>
<evidence type="ECO:0000313" key="3">
    <source>
        <dbReference type="Proteomes" id="UP000186955"/>
    </source>
</evidence>
<comment type="caution">
    <text evidence="2">The sequence shown here is derived from an EMBL/GenBank/DDBJ whole genome shotgun (WGS) entry which is preliminary data.</text>
</comment>
<feature type="compositionally biased region" description="Acidic residues" evidence="1">
    <location>
        <begin position="106"/>
        <end position="115"/>
    </location>
</feature>
<gene>
    <name evidence="2" type="ORF">PENSUB_13112</name>
</gene>
<evidence type="ECO:0000313" key="2">
    <source>
        <dbReference type="EMBL" id="OKO91123.1"/>
    </source>
</evidence>
<dbReference type="InterPro" id="IPR008952">
    <property type="entry name" value="Tetraspanin_EC2_sf"/>
</dbReference>
<dbReference type="Proteomes" id="UP000186955">
    <property type="component" value="Unassembled WGS sequence"/>
</dbReference>
<dbReference type="AlphaFoldDB" id="A0A1Q5ST21"/>
<protein>
    <submittedName>
        <fullName evidence="2">Uncharacterized protein</fullName>
    </submittedName>
</protein>
<accession>A0A1Q5ST21</accession>
<sequence length="136" mass="15594">MATLALAYLFPDRILSCNLDQQWQGFFQSKNSHAIRSIQDELQCCGLKSLHDRAWPFKDQSHGDNAWWRFMQMALAHLSGQRGSWLSTQSCSRPPGYRQISHLEVPSEESDENNEEAGRTFLPDANIPTQNQWDVA</sequence>
<organism evidence="2 3">
    <name type="scientific">Penicillium subrubescens</name>
    <dbReference type="NCBI Taxonomy" id="1316194"/>
    <lineage>
        <taxon>Eukaryota</taxon>
        <taxon>Fungi</taxon>
        <taxon>Dikarya</taxon>
        <taxon>Ascomycota</taxon>
        <taxon>Pezizomycotina</taxon>
        <taxon>Eurotiomycetes</taxon>
        <taxon>Eurotiomycetidae</taxon>
        <taxon>Eurotiales</taxon>
        <taxon>Aspergillaceae</taxon>
        <taxon>Penicillium</taxon>
    </lineage>
</organism>
<reference evidence="2 3" key="1">
    <citation type="submission" date="2016-10" db="EMBL/GenBank/DDBJ databases">
        <title>Genome sequence of the ascomycete fungus Penicillium subrubescens.</title>
        <authorList>
            <person name="De Vries R.P."/>
            <person name="Peng M."/>
            <person name="Dilokpimol A."/>
            <person name="Hilden K."/>
            <person name="Makela M.R."/>
            <person name="Grigoriev I."/>
            <person name="Riley R."/>
            <person name="Granchi Z."/>
        </authorList>
    </citation>
    <scope>NUCLEOTIDE SEQUENCE [LARGE SCALE GENOMIC DNA]</scope>
    <source>
        <strain evidence="2 3">CBS 132785</strain>
    </source>
</reference>
<dbReference type="GO" id="GO:0016020">
    <property type="term" value="C:membrane"/>
    <property type="evidence" value="ECO:0007669"/>
    <property type="project" value="InterPro"/>
</dbReference>
<keyword evidence="3" id="KW-1185">Reference proteome</keyword>
<dbReference type="STRING" id="1316194.A0A1Q5ST21"/>
<dbReference type="EMBL" id="MNBE01000754">
    <property type="protein sequence ID" value="OKO91123.1"/>
    <property type="molecule type" value="Genomic_DNA"/>
</dbReference>
<evidence type="ECO:0000256" key="1">
    <source>
        <dbReference type="SAM" id="MobiDB-lite"/>
    </source>
</evidence>
<name>A0A1Q5ST21_9EURO</name>
<proteinExistence type="predicted"/>
<feature type="compositionally biased region" description="Polar residues" evidence="1">
    <location>
        <begin position="127"/>
        <end position="136"/>
    </location>
</feature>